<dbReference type="EMBL" id="GL945017">
    <property type="protein sequence ID" value="EGN56857.1"/>
    <property type="molecule type" value="Genomic_DNA"/>
</dbReference>
<sequence length="147" mass="17036">MNAQLVERLEKMHRMLAKTHEEVKVLRIEVNTLHQALSSGDDIPPPMDNKQPPMEEELDVLSAKNIKVGSKELLRILQISETTLKRWRKNSELPFEYLSRNHVVYPLVKIYEGIWSGQMTCKGLDRIKALERILMYSGNASMLTFDE</sequence>
<gene>
    <name evidence="1" type="ORF">Premu_1437</name>
</gene>
<organism evidence="1 2">
    <name type="scientific">Hallella multisaccharivorax DSM 17128</name>
    <dbReference type="NCBI Taxonomy" id="688246"/>
    <lineage>
        <taxon>Bacteria</taxon>
        <taxon>Pseudomonadati</taxon>
        <taxon>Bacteroidota</taxon>
        <taxon>Bacteroidia</taxon>
        <taxon>Bacteroidales</taxon>
        <taxon>Prevotellaceae</taxon>
        <taxon>Hallella</taxon>
    </lineage>
</organism>
<name>F8NAV9_9BACT</name>
<evidence type="ECO:0000313" key="2">
    <source>
        <dbReference type="Proteomes" id="UP000002772"/>
    </source>
</evidence>
<dbReference type="OrthoDB" id="1011814at2"/>
<evidence type="ECO:0000313" key="1">
    <source>
        <dbReference type="EMBL" id="EGN56857.1"/>
    </source>
</evidence>
<dbReference type="RefSeq" id="WP_007574169.1">
    <property type="nucleotide sequence ID" value="NZ_BPTS01000001.1"/>
</dbReference>
<dbReference type="Proteomes" id="UP000002772">
    <property type="component" value="Unassembled WGS sequence"/>
</dbReference>
<keyword evidence="2" id="KW-1185">Reference proteome</keyword>
<protein>
    <submittedName>
        <fullName evidence="1">Uncharacterized protein</fullName>
    </submittedName>
</protein>
<dbReference type="HOGENOM" id="CLU_1766336_0_0_10"/>
<dbReference type="AlphaFoldDB" id="F8NAV9"/>
<reference evidence="2" key="1">
    <citation type="journal article" date="2011" name="Stand. Genomic Sci.">
        <title>Non-contiguous finished genome sequence of the opportunistic oral pathogen Prevotella multisaccharivorax type strain (PPPA20).</title>
        <authorList>
            <person name="Pati A."/>
            <person name="Gronow S."/>
            <person name="Lu M."/>
            <person name="Lapidus A."/>
            <person name="Nolan M."/>
            <person name="Lucas S."/>
            <person name="Hammon N."/>
            <person name="Deshpande S."/>
            <person name="Cheng J.F."/>
            <person name="Tapia R."/>
            <person name="Han C."/>
            <person name="Goodwin L."/>
            <person name="Pitluck S."/>
            <person name="Liolios K."/>
            <person name="Pagani I."/>
            <person name="Mavromatis K."/>
            <person name="Mikhailova N."/>
            <person name="Huntemann M."/>
            <person name="Chen A."/>
            <person name="Palaniappan K."/>
            <person name="Land M."/>
            <person name="Hauser L."/>
            <person name="Detter J.C."/>
            <person name="Brambilla E.M."/>
            <person name="Rohde M."/>
            <person name="Goker M."/>
            <person name="Woyke T."/>
            <person name="Bristow J."/>
            <person name="Eisen J.A."/>
            <person name="Markowitz V."/>
            <person name="Hugenholtz P."/>
            <person name="Kyrpides N.C."/>
            <person name="Klenk H.P."/>
            <person name="Ivanova N."/>
        </authorList>
    </citation>
    <scope>NUCLEOTIDE SEQUENCE [LARGE SCALE GENOMIC DNA]</scope>
    <source>
        <strain evidence="2">DSM 17128</strain>
    </source>
</reference>
<proteinExistence type="predicted"/>
<dbReference type="STRING" id="688246.Premu_1437"/>
<accession>F8NAV9</accession>